<accession>A0A8H4IVD7</accession>
<proteinExistence type="predicted"/>
<keyword evidence="2" id="KW-0540">Nuclease</keyword>
<dbReference type="EMBL" id="WWBZ02000040">
    <property type="protein sequence ID" value="KAF4305838.1"/>
    <property type="molecule type" value="Genomic_DNA"/>
</dbReference>
<dbReference type="AlphaFoldDB" id="A0A8H4IVD7"/>
<sequence>MGIIGLWDILGDGEITSIAQLASDHFQRTGRPLRVAVDQAGWRFSNLNSHQVRAIRDKVPDANP</sequence>
<protein>
    <submittedName>
        <fullName evidence="2">Putative flap structure-specific endonuclease protein</fullName>
    </submittedName>
</protein>
<name>A0A8H4IVD7_9PEZI</name>
<evidence type="ECO:0000313" key="3">
    <source>
        <dbReference type="Proteomes" id="UP000572817"/>
    </source>
</evidence>
<reference evidence="2 3" key="1">
    <citation type="submission" date="2020-04" db="EMBL/GenBank/DDBJ databases">
        <title>Genome Assembly and Annotation of Botryosphaeria dothidea sdau 11-99, a Latent Pathogen of Apple Fruit Ring Rot in China.</title>
        <authorList>
            <person name="Yu C."/>
            <person name="Diao Y."/>
            <person name="Lu Q."/>
            <person name="Zhao J."/>
            <person name="Cui S."/>
            <person name="Peng C."/>
            <person name="He B."/>
            <person name="Liu H."/>
        </authorList>
    </citation>
    <scope>NUCLEOTIDE SEQUENCE [LARGE SCALE GENOMIC DNA]</scope>
    <source>
        <strain evidence="2">Sdau11-99</strain>
        <strain evidence="3">sdau11-99</strain>
    </source>
</reference>
<comment type="caution">
    <text evidence="2">The sequence shown here is derived from an EMBL/GenBank/DDBJ whole genome shotgun (WGS) entry which is preliminary data.</text>
</comment>
<dbReference type="GO" id="GO:0004519">
    <property type="term" value="F:endonuclease activity"/>
    <property type="evidence" value="ECO:0007669"/>
    <property type="project" value="UniProtKB-KW"/>
</dbReference>
<organism evidence="2 3">
    <name type="scientific">Botryosphaeria dothidea</name>
    <dbReference type="NCBI Taxonomy" id="55169"/>
    <lineage>
        <taxon>Eukaryota</taxon>
        <taxon>Fungi</taxon>
        <taxon>Dikarya</taxon>
        <taxon>Ascomycota</taxon>
        <taxon>Pezizomycotina</taxon>
        <taxon>Dothideomycetes</taxon>
        <taxon>Dothideomycetes incertae sedis</taxon>
        <taxon>Botryosphaeriales</taxon>
        <taxon>Botryosphaeriaceae</taxon>
        <taxon>Botryosphaeria</taxon>
    </lineage>
</organism>
<dbReference type="Proteomes" id="UP000572817">
    <property type="component" value="Unassembled WGS sequence"/>
</dbReference>
<dbReference type="EMBL" id="WWBZ02000082">
    <property type="protein sequence ID" value="KAF4301090.1"/>
    <property type="molecule type" value="Genomic_DNA"/>
</dbReference>
<keyword evidence="3" id="KW-1185">Reference proteome</keyword>
<keyword evidence="2" id="KW-0378">Hydrolase</keyword>
<keyword evidence="2" id="KW-0255">Endonuclease</keyword>
<gene>
    <name evidence="2" type="ORF">GTA08_BOTSDO07111</name>
    <name evidence="1" type="ORF">GTA08_BOTSDO11306</name>
</gene>
<evidence type="ECO:0000313" key="2">
    <source>
        <dbReference type="EMBL" id="KAF4305838.1"/>
    </source>
</evidence>
<dbReference type="OrthoDB" id="2959108at2759"/>
<evidence type="ECO:0000313" key="1">
    <source>
        <dbReference type="EMBL" id="KAF4301090.1"/>
    </source>
</evidence>